<keyword evidence="2" id="KW-0479">Metal-binding</keyword>
<dbReference type="InterPro" id="IPR008906">
    <property type="entry name" value="HATC_C_dom"/>
</dbReference>
<evidence type="ECO:0000313" key="11">
    <source>
        <dbReference type="EMBL" id="KAK3108755.1"/>
    </source>
</evidence>
<proteinExistence type="predicted"/>
<dbReference type="GO" id="GO:0046983">
    <property type="term" value="F:protein dimerization activity"/>
    <property type="evidence" value="ECO:0007669"/>
    <property type="project" value="InterPro"/>
</dbReference>
<evidence type="ECO:0000256" key="2">
    <source>
        <dbReference type="ARBA" id="ARBA00022723"/>
    </source>
</evidence>
<feature type="region of interest" description="Disordered" evidence="8">
    <location>
        <begin position="806"/>
        <end position="833"/>
    </location>
</feature>
<dbReference type="PANTHER" id="PTHR46481:SF10">
    <property type="entry name" value="ZINC FINGER BED DOMAIN-CONTAINING PROTEIN 39"/>
    <property type="match status" value="1"/>
</dbReference>
<reference evidence="11" key="1">
    <citation type="submission" date="2019-08" db="EMBL/GenBank/DDBJ databases">
        <title>The improved chromosome-level genome for the pearl oyster Pinctada fucata martensii using PacBio sequencing and Hi-C.</title>
        <authorList>
            <person name="Zheng Z."/>
        </authorList>
    </citation>
    <scope>NUCLEOTIDE SEQUENCE</scope>
    <source>
        <strain evidence="11">ZZ-2019</strain>
        <tissue evidence="11">Adductor muscle</tissue>
    </source>
</reference>
<dbReference type="InterPro" id="IPR052035">
    <property type="entry name" value="ZnF_BED_domain_contain"/>
</dbReference>
<dbReference type="GO" id="GO:0008270">
    <property type="term" value="F:zinc ion binding"/>
    <property type="evidence" value="ECO:0007669"/>
    <property type="project" value="UniProtKB-KW"/>
</dbReference>
<dbReference type="SUPFAM" id="SSF49854">
    <property type="entry name" value="Spermadhesin, CUB domain"/>
    <property type="match status" value="1"/>
</dbReference>
<comment type="caution">
    <text evidence="11">The sequence shown here is derived from an EMBL/GenBank/DDBJ whole genome shotgun (WGS) entry which is preliminary data.</text>
</comment>
<dbReference type="GO" id="GO:0008061">
    <property type="term" value="F:chitin binding"/>
    <property type="evidence" value="ECO:0007669"/>
    <property type="project" value="InterPro"/>
</dbReference>
<feature type="region of interest" description="Disordered" evidence="8">
    <location>
        <begin position="578"/>
        <end position="613"/>
    </location>
</feature>
<dbReference type="PROSITE" id="PS01180">
    <property type="entry name" value="CUB"/>
    <property type="match status" value="1"/>
</dbReference>
<keyword evidence="6" id="KW-0539">Nucleus</keyword>
<name>A0AA88YU48_PINIB</name>
<comment type="subcellular location">
    <subcellularLocation>
        <location evidence="1">Nucleus</location>
    </subcellularLocation>
</comment>
<evidence type="ECO:0000256" key="5">
    <source>
        <dbReference type="ARBA" id="ARBA00023157"/>
    </source>
</evidence>
<sequence>MCGFDTETCYRRHNCTHYEHCYPFSGTICACTLRPCSFGTLWSRESGRCETASNVFCEDDPCDKNSRMIAYPSGINCKSYYICSEEYRRRSIPMCCTDFHSYSEAEERCVPDDTCGRIPCTVQSSYYDPDMYATSTPEPIKITCPLMPHRHDPSKFMYKDFPGIVMSCAPGAVYDDSACTCDRTADIGGAPIIRGCSELLTLDFGPGSLTNPRRRVPLYAEDVKLVVTDKNAKYGVFNGVSSEIEIPYFSANPLKKLVLRIRFFTLGKSGPENQVLVSFCHTPPVNPPTRKDIPNDRDTNTALTMLLNRVDRKIIVEGYTLETQRKERLLDLDFQPGQWNSIELIFDGNVLLARNRVLTTEQPKPIEKSIQLRDEVECGSVLPLAEETLTLVSPGNYTSYPQNLDCSWVIEASHPDELILFQLFDVAVDCGDGISLYDVIFSHIVIFSDLFSYRYIQSTSKGSSPSSNALNSNLCTSNNVFSTSVALTSGISLLTVFVTDGTSHESERGFYMRVIAGRDLCENEVKEVCGNEIFSPGSETDYLSESNQIRVVFTSDSVQNERGFKMAYIEIEATTTTSTTTTTTTPTTTTTTQPTTTTTTPTTTTTTQTTKTTTDTGCPFYPWPKCPETFFHYIVQSIKWRCPTGNTTNFLNHIEHEHDGMKQSSSSGSKPKQQQSMDSFVNVNTAGKINPERQDKIDDALCKFIAGKAVPLSIVDNILFRTFIGLLDPRYKAPSRTTVIIKKIKERMSVEINNRSVGGDIISLLGCILNPFTKDISFAIEQREEALKILREGIHGTQVIIKKEKETEDAPMSDEVPTLPQMPDISMESDDAEPEVKKMKIKSIDTDTFLEDVVCVGETKRDDEDVAEIEIQRYIGSKILEKDHSLTVLQWWKEHEPFYSRISQIAKKILSVPASSVSSERVFSLCGQIVNKKRCRLSSQNVDLLVFLNKNIQYW</sequence>
<evidence type="ECO:0000259" key="9">
    <source>
        <dbReference type="PROSITE" id="PS01180"/>
    </source>
</evidence>
<dbReference type="GO" id="GO:0005634">
    <property type="term" value="C:nucleus"/>
    <property type="evidence" value="ECO:0007669"/>
    <property type="project" value="UniProtKB-SubCell"/>
</dbReference>
<dbReference type="Pfam" id="PF05699">
    <property type="entry name" value="Dimer_Tnp_hAT"/>
    <property type="match status" value="1"/>
</dbReference>
<evidence type="ECO:0000259" key="10">
    <source>
        <dbReference type="PROSITE" id="PS50940"/>
    </source>
</evidence>
<dbReference type="InterPro" id="IPR012337">
    <property type="entry name" value="RNaseH-like_sf"/>
</dbReference>
<keyword evidence="3" id="KW-0863">Zinc-finger</keyword>
<organism evidence="11 12">
    <name type="scientific">Pinctada imbricata</name>
    <name type="common">Atlantic pearl-oyster</name>
    <name type="synonym">Pinctada martensii</name>
    <dbReference type="NCBI Taxonomy" id="66713"/>
    <lineage>
        <taxon>Eukaryota</taxon>
        <taxon>Metazoa</taxon>
        <taxon>Spiralia</taxon>
        <taxon>Lophotrochozoa</taxon>
        <taxon>Mollusca</taxon>
        <taxon>Bivalvia</taxon>
        <taxon>Autobranchia</taxon>
        <taxon>Pteriomorphia</taxon>
        <taxon>Pterioida</taxon>
        <taxon>Pterioidea</taxon>
        <taxon>Pteriidae</taxon>
        <taxon>Pinctada</taxon>
    </lineage>
</organism>
<dbReference type="GO" id="GO:0005576">
    <property type="term" value="C:extracellular region"/>
    <property type="evidence" value="ECO:0007669"/>
    <property type="project" value="InterPro"/>
</dbReference>
<dbReference type="AlphaFoldDB" id="A0AA88YU48"/>
<dbReference type="Proteomes" id="UP001186944">
    <property type="component" value="Unassembled WGS sequence"/>
</dbReference>
<dbReference type="SUPFAM" id="SSF140996">
    <property type="entry name" value="Hermes dimerisation domain"/>
    <property type="match status" value="1"/>
</dbReference>
<evidence type="ECO:0000256" key="7">
    <source>
        <dbReference type="PROSITE-ProRule" id="PRU00059"/>
    </source>
</evidence>
<dbReference type="Gene3D" id="2.60.120.290">
    <property type="entry name" value="Spermadhesin, CUB domain"/>
    <property type="match status" value="2"/>
</dbReference>
<feature type="compositionally biased region" description="Low complexity" evidence="8">
    <location>
        <begin position="662"/>
        <end position="676"/>
    </location>
</feature>
<dbReference type="InterPro" id="IPR002557">
    <property type="entry name" value="Chitin-bd_dom"/>
</dbReference>
<evidence type="ECO:0000256" key="1">
    <source>
        <dbReference type="ARBA" id="ARBA00004123"/>
    </source>
</evidence>
<keyword evidence="4" id="KW-0862">Zinc</keyword>
<feature type="region of interest" description="Disordered" evidence="8">
    <location>
        <begin position="658"/>
        <end position="677"/>
    </location>
</feature>
<comment type="caution">
    <text evidence="7">Lacks conserved residue(s) required for the propagation of feature annotation.</text>
</comment>
<dbReference type="InterPro" id="IPR035914">
    <property type="entry name" value="Sperma_CUB_dom_sf"/>
</dbReference>
<dbReference type="EMBL" id="VSWD01000001">
    <property type="protein sequence ID" value="KAK3108755.1"/>
    <property type="molecule type" value="Genomic_DNA"/>
</dbReference>
<dbReference type="PROSITE" id="PS50940">
    <property type="entry name" value="CHIT_BIND_II"/>
    <property type="match status" value="1"/>
</dbReference>
<gene>
    <name evidence="11" type="ORF">FSP39_014880</name>
</gene>
<evidence type="ECO:0000256" key="4">
    <source>
        <dbReference type="ARBA" id="ARBA00022833"/>
    </source>
</evidence>
<feature type="domain" description="CUB" evidence="9">
    <location>
        <begin position="378"/>
        <end position="571"/>
    </location>
</feature>
<dbReference type="SMART" id="SM00494">
    <property type="entry name" value="ChtBD2"/>
    <property type="match status" value="1"/>
</dbReference>
<dbReference type="SUPFAM" id="SSF53098">
    <property type="entry name" value="Ribonuclease H-like"/>
    <property type="match status" value="1"/>
</dbReference>
<protein>
    <submittedName>
        <fullName evidence="11">Uncharacterized protein</fullName>
    </submittedName>
</protein>
<keyword evidence="12" id="KW-1185">Reference proteome</keyword>
<evidence type="ECO:0000256" key="3">
    <source>
        <dbReference type="ARBA" id="ARBA00022771"/>
    </source>
</evidence>
<accession>A0AA88YU48</accession>
<keyword evidence="5" id="KW-1015">Disulfide bond</keyword>
<evidence type="ECO:0000313" key="12">
    <source>
        <dbReference type="Proteomes" id="UP001186944"/>
    </source>
</evidence>
<dbReference type="InterPro" id="IPR000859">
    <property type="entry name" value="CUB_dom"/>
</dbReference>
<feature type="domain" description="Chitin-binding type-2" evidence="10">
    <location>
        <begin position="59"/>
        <end position="117"/>
    </location>
</feature>
<evidence type="ECO:0000256" key="6">
    <source>
        <dbReference type="ARBA" id="ARBA00023242"/>
    </source>
</evidence>
<dbReference type="PANTHER" id="PTHR46481">
    <property type="entry name" value="ZINC FINGER BED DOMAIN-CONTAINING PROTEIN 4"/>
    <property type="match status" value="1"/>
</dbReference>
<evidence type="ECO:0000256" key="8">
    <source>
        <dbReference type="SAM" id="MobiDB-lite"/>
    </source>
</evidence>